<evidence type="ECO:0000313" key="14">
    <source>
        <dbReference type="Proteomes" id="UP000677803"/>
    </source>
</evidence>
<dbReference type="GO" id="GO:0005737">
    <property type="term" value="C:cytoplasm"/>
    <property type="evidence" value="ECO:0007669"/>
    <property type="project" value="InterPro"/>
</dbReference>
<dbReference type="EMBL" id="CAJRST010008890">
    <property type="protein sequence ID" value="CAG5897540.1"/>
    <property type="molecule type" value="Genomic_DNA"/>
</dbReference>
<dbReference type="GO" id="GO:0008270">
    <property type="term" value="F:zinc ion binding"/>
    <property type="evidence" value="ECO:0007669"/>
    <property type="project" value="UniProtKB-KW"/>
</dbReference>
<dbReference type="Pfam" id="PF01342">
    <property type="entry name" value="SAND"/>
    <property type="match status" value="2"/>
</dbReference>
<feature type="compositionally biased region" description="Polar residues" evidence="8">
    <location>
        <begin position="153"/>
        <end position="170"/>
    </location>
</feature>
<evidence type="ECO:0000313" key="13">
    <source>
        <dbReference type="EMBL" id="CAG5897540.1"/>
    </source>
</evidence>
<dbReference type="InterPro" id="IPR013083">
    <property type="entry name" value="Znf_RING/FYVE/PHD"/>
</dbReference>
<dbReference type="PRINTS" id="PR01711">
    <property type="entry name" value="AIREGULATOR"/>
</dbReference>
<feature type="domain" description="HSR" evidence="12">
    <location>
        <begin position="1"/>
        <end position="109"/>
    </location>
</feature>
<dbReference type="GO" id="GO:0003677">
    <property type="term" value="F:DNA binding"/>
    <property type="evidence" value="ECO:0007669"/>
    <property type="project" value="InterPro"/>
</dbReference>
<organism evidence="13 14">
    <name type="scientific">Menidia menidia</name>
    <name type="common">Atlantic silverside</name>
    <dbReference type="NCBI Taxonomy" id="238744"/>
    <lineage>
        <taxon>Eukaryota</taxon>
        <taxon>Metazoa</taxon>
        <taxon>Chordata</taxon>
        <taxon>Craniata</taxon>
        <taxon>Vertebrata</taxon>
        <taxon>Euteleostomi</taxon>
        <taxon>Actinopterygii</taxon>
        <taxon>Neopterygii</taxon>
        <taxon>Teleostei</taxon>
        <taxon>Neoteleostei</taxon>
        <taxon>Acanthomorphata</taxon>
        <taxon>Ovalentaria</taxon>
        <taxon>Atherinomorphae</taxon>
        <taxon>Atheriniformes</taxon>
        <taxon>Atherinopsidae</taxon>
        <taxon>Menidiinae</taxon>
        <taxon>Menidia</taxon>
    </lineage>
</organism>
<dbReference type="InterPro" id="IPR008087">
    <property type="entry name" value="AIRE"/>
</dbReference>
<evidence type="ECO:0000256" key="6">
    <source>
        <dbReference type="PROSITE-ProRule" id="PRU00035"/>
    </source>
</evidence>
<evidence type="ECO:0000256" key="3">
    <source>
        <dbReference type="ARBA" id="ARBA00022771"/>
    </source>
</evidence>
<keyword evidence="5 6" id="KW-0103">Bromodomain</keyword>
<dbReference type="SMART" id="SM00297">
    <property type="entry name" value="BROMO"/>
    <property type="match status" value="1"/>
</dbReference>
<dbReference type="SUPFAM" id="SSF47370">
    <property type="entry name" value="Bromodomain"/>
    <property type="match status" value="1"/>
</dbReference>
<evidence type="ECO:0000259" key="10">
    <source>
        <dbReference type="PROSITE" id="PS50016"/>
    </source>
</evidence>
<dbReference type="SMART" id="SM00249">
    <property type="entry name" value="PHD"/>
    <property type="match status" value="1"/>
</dbReference>
<feature type="compositionally biased region" description="Acidic residues" evidence="8">
    <location>
        <begin position="318"/>
        <end position="330"/>
    </location>
</feature>
<proteinExistence type="predicted"/>
<dbReference type="Gene3D" id="3.10.390.10">
    <property type="entry name" value="SAND domain-like"/>
    <property type="match status" value="2"/>
</dbReference>
<dbReference type="Pfam" id="PF03172">
    <property type="entry name" value="HSR"/>
    <property type="match status" value="1"/>
</dbReference>
<dbReference type="InterPro" id="IPR004865">
    <property type="entry name" value="HSR_dom"/>
</dbReference>
<evidence type="ECO:0000256" key="5">
    <source>
        <dbReference type="ARBA" id="ARBA00023117"/>
    </source>
</evidence>
<dbReference type="SUPFAM" id="SSF57903">
    <property type="entry name" value="FYVE/PHD zinc finger"/>
    <property type="match status" value="1"/>
</dbReference>
<feature type="domain" description="Bromo" evidence="9">
    <location>
        <begin position="522"/>
        <end position="593"/>
    </location>
</feature>
<dbReference type="InterPro" id="IPR001487">
    <property type="entry name" value="Bromodomain"/>
</dbReference>
<feature type="domain" description="PHD-type" evidence="10">
    <location>
        <begin position="436"/>
        <end position="488"/>
    </location>
</feature>
<dbReference type="AlphaFoldDB" id="A0A8S4B4Y8"/>
<dbReference type="SUPFAM" id="SSF63763">
    <property type="entry name" value="SAND domain-like"/>
    <property type="match status" value="2"/>
</dbReference>
<dbReference type="GO" id="GO:0006959">
    <property type="term" value="P:humoral immune response"/>
    <property type="evidence" value="ECO:0007669"/>
    <property type="project" value="InterPro"/>
</dbReference>
<dbReference type="CDD" id="cd04369">
    <property type="entry name" value="Bromodomain"/>
    <property type="match status" value="1"/>
</dbReference>
<keyword evidence="1" id="KW-0597">Phosphoprotein</keyword>
<gene>
    <name evidence="13" type="ORF">MMEN_LOCUS8588</name>
</gene>
<feature type="domain" description="SAND" evidence="11">
    <location>
        <begin position="194"/>
        <end position="272"/>
    </location>
</feature>
<dbReference type="InterPro" id="IPR011011">
    <property type="entry name" value="Znf_FYVE_PHD"/>
</dbReference>
<dbReference type="PRINTS" id="PR00503">
    <property type="entry name" value="BROMODOMAIN"/>
</dbReference>
<dbReference type="Gene3D" id="3.30.40.10">
    <property type="entry name" value="Zinc/RING finger domain, C3HC4 (zinc finger)"/>
    <property type="match status" value="1"/>
</dbReference>
<dbReference type="PANTHER" id="PTHR46386:SF1">
    <property type="entry name" value="NUCLEAR BODY PROTEIN SP140-LIKE PROTEIN"/>
    <property type="match status" value="1"/>
</dbReference>
<evidence type="ECO:0000256" key="7">
    <source>
        <dbReference type="PROSITE-ProRule" id="PRU00146"/>
    </source>
</evidence>
<dbReference type="PROSITE" id="PS50016">
    <property type="entry name" value="ZF_PHD_2"/>
    <property type="match status" value="1"/>
</dbReference>
<name>A0A8S4B4Y8_9TELE</name>
<dbReference type="InterPro" id="IPR043563">
    <property type="entry name" value="Sp110/Sp140/Sp140L-like"/>
</dbReference>
<dbReference type="InterPro" id="IPR001965">
    <property type="entry name" value="Znf_PHD"/>
</dbReference>
<evidence type="ECO:0000256" key="1">
    <source>
        <dbReference type="ARBA" id="ARBA00022553"/>
    </source>
</evidence>
<keyword evidence="2" id="KW-0479">Metal-binding</keyword>
<dbReference type="Pfam" id="PF00439">
    <property type="entry name" value="Bromodomain"/>
    <property type="match status" value="1"/>
</dbReference>
<keyword evidence="3 7" id="KW-0863">Zinc-finger</keyword>
<dbReference type="InterPro" id="IPR010919">
    <property type="entry name" value="SAND-like_dom_sf"/>
</dbReference>
<feature type="region of interest" description="Disordered" evidence="8">
    <location>
        <begin position="144"/>
        <end position="189"/>
    </location>
</feature>
<sequence>MNPMDFLEPEELLRFFHCRKTEMSCMEKPQTFLRQLRDYNLIPEDRYKRVSRMKSKENMKAGVYDILDRLEREQSQHIKVFWTCVFKETILHEYPTLRQLRDSLLDGSYHCDLRLAERVEEEEEQDGRGRLALSEDKEKKAKFEIKKRKRRNVSTSNDEQEQPGPSSLLSPGQRKKSKKIHFSSPLKKGEKGDIWTWPIYKSQLPVTCGQMKGTLIREKMETGDRCILAEKQWFKPNEFEKFSGKGSCKNWKTSIRCGGTTLGKLIKEGQLKSAIYRRRKAVRKTPPSSNDSIAESDSEEEHEVQVLSNGEENRTDETEGEEGGETEEEQPEARFDHNQMVFDVTCGALSGTLYKKRFVSGRIGKSIRTDTRWMSPIEFVKAASGQTDGPWRKDIEYDGKPISDLIKADVLKIHSLLCTCGLCSGQSEDLENERNDDECCICKSGGEEELVVCDECPRSFHPKCHLPHVEDETLRPDQAWACTFCIFDQYKQYRSGDERNMEEAMCRPVSLHLLECQYLLLFLFNADNEQIFATNPQLHIDNYSSYVKTPMWLGKVTDRLQGKEYSSVNQFISDIQLIFTNCASYNKKNPEFLAMGKRLKQLFEGEVKMALNISESSDMSC</sequence>
<evidence type="ECO:0000256" key="8">
    <source>
        <dbReference type="SAM" id="MobiDB-lite"/>
    </source>
</evidence>
<evidence type="ECO:0000256" key="2">
    <source>
        <dbReference type="ARBA" id="ARBA00022723"/>
    </source>
</evidence>
<evidence type="ECO:0000259" key="12">
    <source>
        <dbReference type="PROSITE" id="PS51414"/>
    </source>
</evidence>
<evidence type="ECO:0000256" key="4">
    <source>
        <dbReference type="ARBA" id="ARBA00022833"/>
    </source>
</evidence>
<dbReference type="GO" id="GO:0045182">
    <property type="term" value="F:translation regulator activity"/>
    <property type="evidence" value="ECO:0007669"/>
    <property type="project" value="InterPro"/>
</dbReference>
<dbReference type="Gene3D" id="1.20.920.10">
    <property type="entry name" value="Bromodomain-like"/>
    <property type="match status" value="1"/>
</dbReference>
<reference evidence="13" key="1">
    <citation type="submission" date="2021-05" db="EMBL/GenBank/DDBJ databases">
        <authorList>
            <person name="Tigano A."/>
        </authorList>
    </citation>
    <scope>NUCLEOTIDE SEQUENCE</scope>
</reference>
<dbReference type="Proteomes" id="UP000677803">
    <property type="component" value="Unassembled WGS sequence"/>
</dbReference>
<evidence type="ECO:0000259" key="9">
    <source>
        <dbReference type="PROSITE" id="PS50014"/>
    </source>
</evidence>
<dbReference type="InterPro" id="IPR000770">
    <property type="entry name" value="SAND_dom"/>
</dbReference>
<dbReference type="SMART" id="SM00258">
    <property type="entry name" value="SAND"/>
    <property type="match status" value="2"/>
</dbReference>
<feature type="domain" description="SAND" evidence="11">
    <location>
        <begin position="328"/>
        <end position="412"/>
    </location>
</feature>
<comment type="caution">
    <text evidence="13">The sequence shown here is derived from an EMBL/GenBank/DDBJ whole genome shotgun (WGS) entry which is preliminary data.</text>
</comment>
<keyword evidence="4" id="KW-0862">Zinc</keyword>
<dbReference type="PROSITE" id="PS50864">
    <property type="entry name" value="SAND"/>
    <property type="match status" value="2"/>
</dbReference>
<evidence type="ECO:0000259" key="11">
    <source>
        <dbReference type="PROSITE" id="PS50864"/>
    </source>
</evidence>
<dbReference type="InterPro" id="IPR036427">
    <property type="entry name" value="Bromodomain-like_sf"/>
</dbReference>
<protein>
    <submittedName>
        <fullName evidence="13">(Atlantic silverside) hypothetical protein</fullName>
    </submittedName>
</protein>
<dbReference type="OrthoDB" id="1870062at2759"/>
<dbReference type="Pfam" id="PF00628">
    <property type="entry name" value="PHD"/>
    <property type="match status" value="1"/>
</dbReference>
<dbReference type="PROSITE" id="PS51414">
    <property type="entry name" value="HSR"/>
    <property type="match status" value="1"/>
</dbReference>
<dbReference type="InterPro" id="IPR019787">
    <property type="entry name" value="Znf_PHD-finger"/>
</dbReference>
<dbReference type="PANTHER" id="PTHR46386">
    <property type="entry name" value="NUCLEAR BODY PROTEIN SP140"/>
    <property type="match status" value="1"/>
</dbReference>
<accession>A0A8S4B4Y8</accession>
<keyword evidence="14" id="KW-1185">Reference proteome</keyword>
<dbReference type="GO" id="GO:0000981">
    <property type="term" value="F:DNA-binding transcription factor activity, RNA polymerase II-specific"/>
    <property type="evidence" value="ECO:0007669"/>
    <property type="project" value="TreeGrafter"/>
</dbReference>
<dbReference type="PROSITE" id="PS50014">
    <property type="entry name" value="BROMODOMAIN_2"/>
    <property type="match status" value="1"/>
</dbReference>
<feature type="region of interest" description="Disordered" evidence="8">
    <location>
        <begin position="278"/>
        <end position="336"/>
    </location>
</feature>
<dbReference type="GO" id="GO:0005634">
    <property type="term" value="C:nucleus"/>
    <property type="evidence" value="ECO:0007669"/>
    <property type="project" value="InterPro"/>
</dbReference>